<protein>
    <submittedName>
        <fullName evidence="2">Glycosyltransferase family A protein</fullName>
        <ecNumber evidence="2">2.4.-.-</ecNumber>
    </submittedName>
</protein>
<keyword evidence="2" id="KW-0808">Transferase</keyword>
<proteinExistence type="predicted"/>
<dbReference type="EMBL" id="CP157199">
    <property type="protein sequence ID" value="XBG62016.1"/>
    <property type="molecule type" value="Genomic_DNA"/>
</dbReference>
<dbReference type="InterPro" id="IPR029044">
    <property type="entry name" value="Nucleotide-diphossugar_trans"/>
</dbReference>
<dbReference type="CDD" id="cd00761">
    <property type="entry name" value="Glyco_tranf_GTA_type"/>
    <property type="match status" value="1"/>
</dbReference>
<dbReference type="InterPro" id="IPR001173">
    <property type="entry name" value="Glyco_trans_2-like"/>
</dbReference>
<dbReference type="RefSeq" id="WP_347924940.1">
    <property type="nucleotide sequence ID" value="NZ_CP157199.1"/>
</dbReference>
<dbReference type="SUPFAM" id="SSF53448">
    <property type="entry name" value="Nucleotide-diphospho-sugar transferases"/>
    <property type="match status" value="1"/>
</dbReference>
<sequence>MDNTLAIVIPYFKNDFFEETLLSLQQQTDKRFMVYIGDDASEQSIDNLVDKFKNDIPIKYHRFADNLGSKSLTKQWDRCLKLINNETWACILGDDDCLSENFVECFYRELSNLKLQKSKLLRFATLKINEKGAALGSIQHNPKTQMAAEAFTEKYYGSKHSSLSEYVFSIASYNKYGFRDYPLAWCSDDMAWLEFSNGRNIVSCNEAYLRFRLSSKSISGTLNNNKKDAKRLFFRDLVLEKQNTFSRTIAIKNLKKYEVFLVITKELKKHHFMFFLKRFYKLRSLKECFKFTLRFSYNMLK</sequence>
<gene>
    <name evidence="2" type="ORF">ABGB03_03725</name>
</gene>
<evidence type="ECO:0000313" key="2">
    <source>
        <dbReference type="EMBL" id="XBG62016.1"/>
    </source>
</evidence>
<keyword evidence="2" id="KW-0328">Glycosyltransferase</keyword>
<dbReference type="EC" id="2.4.-.-" evidence="2"/>
<dbReference type="Gene3D" id="3.90.550.10">
    <property type="entry name" value="Spore Coat Polysaccharide Biosynthesis Protein SpsA, Chain A"/>
    <property type="match status" value="1"/>
</dbReference>
<dbReference type="Pfam" id="PF00535">
    <property type="entry name" value="Glycos_transf_2"/>
    <property type="match status" value="1"/>
</dbReference>
<organism evidence="2">
    <name type="scientific">Pontimicrobium sp. SW4</name>
    <dbReference type="NCBI Taxonomy" id="3153519"/>
    <lineage>
        <taxon>Bacteria</taxon>
        <taxon>Pseudomonadati</taxon>
        <taxon>Bacteroidota</taxon>
        <taxon>Flavobacteriia</taxon>
        <taxon>Flavobacteriales</taxon>
        <taxon>Flavobacteriaceae</taxon>
        <taxon>Pontimicrobium</taxon>
    </lineage>
</organism>
<name>A0AAU7BUX5_9FLAO</name>
<feature type="domain" description="Glycosyltransferase 2-like" evidence="1">
    <location>
        <begin position="7"/>
        <end position="111"/>
    </location>
</feature>
<dbReference type="AlphaFoldDB" id="A0AAU7BUX5"/>
<evidence type="ECO:0000259" key="1">
    <source>
        <dbReference type="Pfam" id="PF00535"/>
    </source>
</evidence>
<dbReference type="GO" id="GO:0016757">
    <property type="term" value="F:glycosyltransferase activity"/>
    <property type="evidence" value="ECO:0007669"/>
    <property type="project" value="UniProtKB-KW"/>
</dbReference>
<reference evidence="2" key="1">
    <citation type="submission" date="2024-05" db="EMBL/GenBank/DDBJ databases">
        <title>Pontimicrobium maritimus sp. nov., isolated form sea water.</title>
        <authorList>
            <person name="Muhammad N."/>
            <person name="Vuong T.Q."/>
            <person name="Han H.L."/>
            <person name="Kim S.-G."/>
        </authorList>
    </citation>
    <scope>NUCLEOTIDE SEQUENCE</scope>
    <source>
        <strain evidence="2">SW4</strain>
    </source>
</reference>
<accession>A0AAU7BUX5</accession>